<evidence type="ECO:0000313" key="6">
    <source>
        <dbReference type="Proteomes" id="UP000564644"/>
    </source>
</evidence>
<dbReference type="RefSeq" id="WP_185131240.1">
    <property type="nucleotide sequence ID" value="NZ_JACJVO010000028.1"/>
</dbReference>
<dbReference type="EMBL" id="JACJVO010000028">
    <property type="protein sequence ID" value="MBB6733578.1"/>
    <property type="molecule type" value="Genomic_DNA"/>
</dbReference>
<feature type="domain" description="HTH hxlR-type" evidence="4">
    <location>
        <begin position="16"/>
        <end position="113"/>
    </location>
</feature>
<accession>A0A7X0STG0</accession>
<keyword evidence="1" id="KW-0805">Transcription regulation</keyword>
<evidence type="ECO:0000259" key="4">
    <source>
        <dbReference type="PROSITE" id="PS51118"/>
    </source>
</evidence>
<gene>
    <name evidence="5" type="ORF">H7C18_21875</name>
</gene>
<keyword evidence="2" id="KW-0238">DNA-binding</keyword>
<evidence type="ECO:0000256" key="3">
    <source>
        <dbReference type="ARBA" id="ARBA00023163"/>
    </source>
</evidence>
<dbReference type="Pfam" id="PF01638">
    <property type="entry name" value="HxlR"/>
    <property type="match status" value="1"/>
</dbReference>
<organism evidence="5 6">
    <name type="scientific">Cohnella zeiphila</name>
    <dbReference type="NCBI Taxonomy" id="2761120"/>
    <lineage>
        <taxon>Bacteria</taxon>
        <taxon>Bacillati</taxon>
        <taxon>Bacillota</taxon>
        <taxon>Bacilli</taxon>
        <taxon>Bacillales</taxon>
        <taxon>Paenibacillaceae</taxon>
        <taxon>Cohnella</taxon>
    </lineage>
</organism>
<evidence type="ECO:0000256" key="2">
    <source>
        <dbReference type="ARBA" id="ARBA00023125"/>
    </source>
</evidence>
<dbReference type="PANTHER" id="PTHR33204">
    <property type="entry name" value="TRANSCRIPTIONAL REGULATOR, MARR FAMILY"/>
    <property type="match status" value="1"/>
</dbReference>
<reference evidence="5 6" key="1">
    <citation type="submission" date="2020-08" db="EMBL/GenBank/DDBJ databases">
        <title>Cohnella phylogeny.</title>
        <authorList>
            <person name="Dunlap C."/>
        </authorList>
    </citation>
    <scope>NUCLEOTIDE SEQUENCE [LARGE SCALE GENOMIC DNA]</scope>
    <source>
        <strain evidence="5 6">CBP 2801</strain>
    </source>
</reference>
<evidence type="ECO:0000313" key="5">
    <source>
        <dbReference type="EMBL" id="MBB6733578.1"/>
    </source>
</evidence>
<keyword evidence="3" id="KW-0804">Transcription</keyword>
<dbReference type="AlphaFoldDB" id="A0A7X0STG0"/>
<dbReference type="SUPFAM" id="SSF46785">
    <property type="entry name" value="Winged helix' DNA-binding domain"/>
    <property type="match status" value="1"/>
</dbReference>
<dbReference type="GO" id="GO:0003677">
    <property type="term" value="F:DNA binding"/>
    <property type="evidence" value="ECO:0007669"/>
    <property type="project" value="UniProtKB-KW"/>
</dbReference>
<sequence>MNEAYELEGEEFTGSQPLICEGLQLLGAKWSILVISELSKGPKRFKQLLRDVAIVKTQSLTDTLRHLEKAGVVRRTVFPTVPVTVEYALTEKGEDFRTVLDEMEKWTLRWKRS</sequence>
<protein>
    <submittedName>
        <fullName evidence="5">Helix-turn-helix transcriptional regulator</fullName>
    </submittedName>
</protein>
<dbReference type="InterPro" id="IPR002577">
    <property type="entry name" value="HTH_HxlR"/>
</dbReference>
<name>A0A7X0STG0_9BACL</name>
<dbReference type="InterPro" id="IPR036388">
    <property type="entry name" value="WH-like_DNA-bd_sf"/>
</dbReference>
<dbReference type="Gene3D" id="1.10.10.10">
    <property type="entry name" value="Winged helix-like DNA-binding domain superfamily/Winged helix DNA-binding domain"/>
    <property type="match status" value="1"/>
</dbReference>
<keyword evidence="6" id="KW-1185">Reference proteome</keyword>
<proteinExistence type="predicted"/>
<comment type="caution">
    <text evidence="5">The sequence shown here is derived from an EMBL/GenBank/DDBJ whole genome shotgun (WGS) entry which is preliminary data.</text>
</comment>
<dbReference type="PANTHER" id="PTHR33204:SF37">
    <property type="entry name" value="HTH-TYPE TRANSCRIPTIONAL REGULATOR YODB"/>
    <property type="match status" value="1"/>
</dbReference>
<dbReference type="InterPro" id="IPR036390">
    <property type="entry name" value="WH_DNA-bd_sf"/>
</dbReference>
<dbReference type="Proteomes" id="UP000564644">
    <property type="component" value="Unassembled WGS sequence"/>
</dbReference>
<dbReference type="PROSITE" id="PS51118">
    <property type="entry name" value="HTH_HXLR"/>
    <property type="match status" value="1"/>
</dbReference>
<evidence type="ECO:0000256" key="1">
    <source>
        <dbReference type="ARBA" id="ARBA00023015"/>
    </source>
</evidence>